<evidence type="ECO:0000313" key="1">
    <source>
        <dbReference type="EMBL" id="EHM45623.1"/>
    </source>
</evidence>
<organism evidence="1 2">
    <name type="scientific">Flavonifractor plautii ATCC 29863</name>
    <dbReference type="NCBI Taxonomy" id="411475"/>
    <lineage>
        <taxon>Bacteria</taxon>
        <taxon>Bacillati</taxon>
        <taxon>Bacillota</taxon>
        <taxon>Clostridia</taxon>
        <taxon>Eubacteriales</taxon>
        <taxon>Oscillospiraceae</taxon>
        <taxon>Flavonifractor</taxon>
    </lineage>
</organism>
<sequence>MQCWYCLRRHFSYRLQNSQTLFFNHKLPTFQAMVTGPLKEAGATRFILIHTISSAQNFTGTILVDVIVTKIAIFS</sequence>
<accession>G9YSL2</accession>
<gene>
    <name evidence="1" type="ORF">HMPREF0372_02519</name>
</gene>
<dbReference type="AlphaFoldDB" id="G9YSL2"/>
<evidence type="ECO:0000313" key="2">
    <source>
        <dbReference type="Proteomes" id="UP000004459"/>
    </source>
</evidence>
<comment type="caution">
    <text evidence="1">The sequence shown here is derived from an EMBL/GenBank/DDBJ whole genome shotgun (WGS) entry which is preliminary data.</text>
</comment>
<dbReference type="HOGENOM" id="CLU_2665718_0_0_9"/>
<protein>
    <submittedName>
        <fullName evidence="1">Uncharacterized protein</fullName>
    </submittedName>
</protein>
<proteinExistence type="predicted"/>
<dbReference type="EMBL" id="AGCK01000211">
    <property type="protein sequence ID" value="EHM45623.1"/>
    <property type="molecule type" value="Genomic_DNA"/>
</dbReference>
<reference evidence="1 2" key="1">
    <citation type="submission" date="2011-08" db="EMBL/GenBank/DDBJ databases">
        <authorList>
            <person name="Weinstock G."/>
            <person name="Sodergren E."/>
            <person name="Clifton S."/>
            <person name="Fulton L."/>
            <person name="Fulton B."/>
            <person name="Courtney L."/>
            <person name="Fronick C."/>
            <person name="Harrison M."/>
            <person name="Strong C."/>
            <person name="Farmer C."/>
            <person name="Delahaunty K."/>
            <person name="Markovic C."/>
            <person name="Hall O."/>
            <person name="Minx P."/>
            <person name="Tomlinson C."/>
            <person name="Mitreva M."/>
            <person name="Hou S."/>
            <person name="Chen J."/>
            <person name="Wollam A."/>
            <person name="Pepin K.H."/>
            <person name="Johnson M."/>
            <person name="Bhonagiri V."/>
            <person name="Zhang X."/>
            <person name="Suruliraj S."/>
            <person name="Warren W."/>
            <person name="Chinwalla A."/>
            <person name="Mardis E.R."/>
            <person name="Wilson R.K."/>
        </authorList>
    </citation>
    <scope>NUCLEOTIDE SEQUENCE [LARGE SCALE GENOMIC DNA]</scope>
    <source>
        <strain evidence="1 2">ATCC 29863</strain>
    </source>
</reference>
<dbReference type="Proteomes" id="UP000004459">
    <property type="component" value="Unassembled WGS sequence"/>
</dbReference>
<name>G9YSL2_FLAPL</name>